<dbReference type="SUPFAM" id="SSF54593">
    <property type="entry name" value="Glyoxalase/Bleomycin resistance protein/Dihydroxybiphenyl dioxygenase"/>
    <property type="match status" value="1"/>
</dbReference>
<proteinExistence type="predicted"/>
<dbReference type="PANTHER" id="PTHR33990:SF1">
    <property type="entry name" value="PROTEIN YJDN"/>
    <property type="match status" value="1"/>
</dbReference>
<reference evidence="2" key="1">
    <citation type="submission" date="2021-03" db="EMBL/GenBank/DDBJ databases">
        <title>Antimicrobial resistance genes in bacteria isolated from Japanese honey, and their potential for conferring macrolide and lincosamide resistance in the American foulbrood pathogen Paenibacillus larvae.</title>
        <authorList>
            <person name="Okamoto M."/>
            <person name="Kumagai M."/>
            <person name="Kanamori H."/>
            <person name="Takamatsu D."/>
        </authorList>
    </citation>
    <scope>NUCLEOTIDE SEQUENCE</scope>
    <source>
        <strain evidence="2">J2TS6</strain>
    </source>
</reference>
<dbReference type="InterPro" id="IPR028973">
    <property type="entry name" value="PhnB-like"/>
</dbReference>
<comment type="caution">
    <text evidence="2">The sequence shown here is derived from an EMBL/GenBank/DDBJ whole genome shotgun (WGS) entry which is preliminary data.</text>
</comment>
<protein>
    <submittedName>
        <fullName evidence="2">VOC family protein</fullName>
    </submittedName>
</protein>
<dbReference type="Proteomes" id="UP000679779">
    <property type="component" value="Unassembled WGS sequence"/>
</dbReference>
<gene>
    <name evidence="2" type="ORF">J2TS6_03340</name>
</gene>
<dbReference type="CDD" id="cd06588">
    <property type="entry name" value="PhnB_like"/>
    <property type="match status" value="1"/>
</dbReference>
<dbReference type="InterPro" id="IPR037523">
    <property type="entry name" value="VOC_core"/>
</dbReference>
<accession>A0A919XEW8</accession>
<name>A0A919XEW8_9BACL</name>
<dbReference type="InterPro" id="IPR004360">
    <property type="entry name" value="Glyas_Fos-R_dOase_dom"/>
</dbReference>
<evidence type="ECO:0000259" key="1">
    <source>
        <dbReference type="PROSITE" id="PS51819"/>
    </source>
</evidence>
<evidence type="ECO:0000313" key="2">
    <source>
        <dbReference type="EMBL" id="GIO29193.1"/>
    </source>
</evidence>
<dbReference type="InterPro" id="IPR029068">
    <property type="entry name" value="Glyas_Bleomycin-R_OHBP_Dase"/>
</dbReference>
<sequence>MNMAAKLVTYLMCKDARKQAEFYKDALGGKIHAVKTFGEIPGTPEEAREKVMHMVLTVAGENTLFLSDSFMPAEGSRNMSLSLTFDDEAEARKAFDRLSEGGKVQYPFEQQPWGAYYGEVVDPFGVTWQIVK</sequence>
<dbReference type="AlphaFoldDB" id="A0A919XEW8"/>
<keyword evidence="3" id="KW-1185">Reference proteome</keyword>
<dbReference type="PROSITE" id="PS51819">
    <property type="entry name" value="VOC"/>
    <property type="match status" value="1"/>
</dbReference>
<dbReference type="EMBL" id="BORQ01000001">
    <property type="protein sequence ID" value="GIO29193.1"/>
    <property type="molecule type" value="Genomic_DNA"/>
</dbReference>
<feature type="domain" description="VOC" evidence="1">
    <location>
        <begin position="4"/>
        <end position="132"/>
    </location>
</feature>
<dbReference type="PANTHER" id="PTHR33990">
    <property type="entry name" value="PROTEIN YJDN-RELATED"/>
    <property type="match status" value="1"/>
</dbReference>
<organism evidence="2 3">
    <name type="scientific">Paenibacillus albilobatus</name>
    <dbReference type="NCBI Taxonomy" id="2716884"/>
    <lineage>
        <taxon>Bacteria</taxon>
        <taxon>Bacillati</taxon>
        <taxon>Bacillota</taxon>
        <taxon>Bacilli</taxon>
        <taxon>Bacillales</taxon>
        <taxon>Paenibacillaceae</taxon>
        <taxon>Paenibacillus</taxon>
    </lineage>
</organism>
<dbReference type="Gene3D" id="3.10.180.10">
    <property type="entry name" value="2,3-Dihydroxybiphenyl 1,2-Dioxygenase, domain 1"/>
    <property type="match status" value="1"/>
</dbReference>
<dbReference type="Pfam" id="PF00903">
    <property type="entry name" value="Glyoxalase"/>
    <property type="match status" value="1"/>
</dbReference>
<evidence type="ECO:0000313" key="3">
    <source>
        <dbReference type="Proteomes" id="UP000679779"/>
    </source>
</evidence>